<comment type="similarity">
    <text evidence="1">Belongs to the CFA/CMAS family.</text>
</comment>
<dbReference type="InterPro" id="IPR050723">
    <property type="entry name" value="CFA/CMAS"/>
</dbReference>
<gene>
    <name evidence="6" type="ORF">PBT88_06805</name>
</gene>
<evidence type="ECO:0000256" key="2">
    <source>
        <dbReference type="ARBA" id="ARBA00022603"/>
    </source>
</evidence>
<dbReference type="SUPFAM" id="SSF53335">
    <property type="entry name" value="S-adenosyl-L-methionine-dependent methyltransferases"/>
    <property type="match status" value="1"/>
</dbReference>
<name>A0ABY7NQJ9_9SPHN</name>
<reference evidence="6 7" key="1">
    <citation type="submission" date="2022-12" db="EMBL/GenBank/DDBJ databases">
        <title>Sphingomonas abieness sp. nov., an endophytic bacterium isolated from Abies koreana.</title>
        <authorList>
            <person name="Jiang L."/>
            <person name="Lee J."/>
        </authorList>
    </citation>
    <scope>NUCLEOTIDE SEQUENCE [LARGE SCALE GENOMIC DNA]</scope>
    <source>
        <strain evidence="7">PAMB 00755</strain>
    </source>
</reference>
<evidence type="ECO:0000313" key="6">
    <source>
        <dbReference type="EMBL" id="WBO23824.1"/>
    </source>
</evidence>
<dbReference type="CDD" id="cd02440">
    <property type="entry name" value="AdoMet_MTases"/>
    <property type="match status" value="1"/>
</dbReference>
<keyword evidence="5" id="KW-0443">Lipid metabolism</keyword>
<evidence type="ECO:0000313" key="7">
    <source>
        <dbReference type="Proteomes" id="UP001210865"/>
    </source>
</evidence>
<keyword evidence="4" id="KW-0949">S-adenosyl-L-methionine</keyword>
<keyword evidence="2" id="KW-0489">Methyltransferase</keyword>
<dbReference type="RefSeq" id="WP_270078455.1">
    <property type="nucleotide sequence ID" value="NZ_CP115174.1"/>
</dbReference>
<dbReference type="PANTHER" id="PTHR43667">
    <property type="entry name" value="CYCLOPROPANE-FATTY-ACYL-PHOSPHOLIPID SYNTHASE"/>
    <property type="match status" value="1"/>
</dbReference>
<dbReference type="Gene3D" id="3.40.50.150">
    <property type="entry name" value="Vaccinia Virus protein VP39"/>
    <property type="match status" value="1"/>
</dbReference>
<dbReference type="PANTHER" id="PTHR43667:SF2">
    <property type="entry name" value="FATTY ACID C-METHYL TRANSFERASE"/>
    <property type="match status" value="1"/>
</dbReference>
<organism evidence="6 7">
    <name type="scientific">Sphingomonas abietis</name>
    <dbReference type="NCBI Taxonomy" id="3012344"/>
    <lineage>
        <taxon>Bacteria</taxon>
        <taxon>Pseudomonadati</taxon>
        <taxon>Pseudomonadota</taxon>
        <taxon>Alphaproteobacteria</taxon>
        <taxon>Sphingomonadales</taxon>
        <taxon>Sphingomonadaceae</taxon>
        <taxon>Sphingomonas</taxon>
    </lineage>
</organism>
<dbReference type="InterPro" id="IPR003333">
    <property type="entry name" value="CMAS"/>
</dbReference>
<dbReference type="Pfam" id="PF02353">
    <property type="entry name" value="CMAS"/>
    <property type="match status" value="1"/>
</dbReference>
<evidence type="ECO:0000256" key="1">
    <source>
        <dbReference type="ARBA" id="ARBA00010815"/>
    </source>
</evidence>
<evidence type="ECO:0000256" key="4">
    <source>
        <dbReference type="ARBA" id="ARBA00022691"/>
    </source>
</evidence>
<evidence type="ECO:0000256" key="5">
    <source>
        <dbReference type="ARBA" id="ARBA00023098"/>
    </source>
</evidence>
<dbReference type="Proteomes" id="UP001210865">
    <property type="component" value="Chromosome"/>
</dbReference>
<dbReference type="EMBL" id="CP115174">
    <property type="protein sequence ID" value="WBO23824.1"/>
    <property type="molecule type" value="Genomic_DNA"/>
</dbReference>
<sequence>MYLSHETQVDAVSFPEATPEAGPWLVRRVLRHLECGRLTVILPSGERIAHVGRLAGPHGVMELRNLRALRRLLTRGDVGFAEGYIAGDWSSPDLTALIAMAAENVARLDRTMDGFWPVRLWRRLGHALRRNSASGSRRNIAFHYDLGNDFYRLWLDESMTYSSARRIGPGQSLEAAQAEKLDRIAALLSLGDEDDVLEIGCGWGALAARLARPCRSVTGLTLSAEQLAYAREQIAAGDLSDKVDLRLQDYREEQARYDRIVSIEMLEAVGEAYWPIYFEKLRACLKPGGRIVLQAITIREDRFDSYKRSPDFIQRHVFPGGMLPTQAILADQAKRAGLAVTASETFGAGYADTLAEWRRRFDAAWPKVAALGFDGDFRRLWDYYLSYCEAGFRTGTIDVGLYVLEPLSR</sequence>
<protein>
    <submittedName>
        <fullName evidence="6">Cyclopropane-fatty-acyl-phospholipid synthase</fullName>
    </submittedName>
</protein>
<evidence type="ECO:0000256" key="3">
    <source>
        <dbReference type="ARBA" id="ARBA00022679"/>
    </source>
</evidence>
<accession>A0ABY7NQJ9</accession>
<keyword evidence="7" id="KW-1185">Reference proteome</keyword>
<dbReference type="InterPro" id="IPR029063">
    <property type="entry name" value="SAM-dependent_MTases_sf"/>
</dbReference>
<dbReference type="PIRSF" id="PIRSF003085">
    <property type="entry name" value="CMAS"/>
    <property type="match status" value="1"/>
</dbReference>
<proteinExistence type="inferred from homology"/>
<keyword evidence="3" id="KW-0808">Transferase</keyword>